<dbReference type="InterPro" id="IPR047218">
    <property type="entry name" value="YocR/YhdH-like"/>
</dbReference>
<dbReference type="PRINTS" id="PR00176">
    <property type="entry name" value="NANEUSMPORT"/>
</dbReference>
<feature type="transmembrane region" description="Helical" evidence="7">
    <location>
        <begin position="218"/>
        <end position="247"/>
    </location>
</feature>
<dbReference type="GO" id="GO:0016020">
    <property type="term" value="C:membrane"/>
    <property type="evidence" value="ECO:0007669"/>
    <property type="project" value="UniProtKB-SubCell"/>
</dbReference>
<dbReference type="InterPro" id="IPR000175">
    <property type="entry name" value="Na/ntran_symport"/>
</dbReference>
<feature type="transmembrane region" description="Helical" evidence="7">
    <location>
        <begin position="44"/>
        <end position="68"/>
    </location>
</feature>
<evidence type="ECO:0000256" key="3">
    <source>
        <dbReference type="ARBA" id="ARBA00022692"/>
    </source>
</evidence>
<feature type="transmembrane region" description="Helical" evidence="7">
    <location>
        <begin position="396"/>
        <end position="413"/>
    </location>
</feature>
<name>A0A6H1UCI9_9GAMM</name>
<evidence type="ECO:0000256" key="7">
    <source>
        <dbReference type="SAM" id="Phobius"/>
    </source>
</evidence>
<dbReference type="GO" id="GO:0015293">
    <property type="term" value="F:symporter activity"/>
    <property type="evidence" value="ECO:0007669"/>
    <property type="project" value="UniProtKB-KW"/>
</dbReference>
<dbReference type="NCBIfam" id="NF037979">
    <property type="entry name" value="Na_transp"/>
    <property type="match status" value="1"/>
</dbReference>
<dbReference type="Pfam" id="PF00209">
    <property type="entry name" value="SNF"/>
    <property type="match status" value="2"/>
</dbReference>
<comment type="subcellular location">
    <subcellularLocation>
        <location evidence="1">Membrane</location>
        <topology evidence="1">Multi-pass membrane protein</topology>
    </subcellularLocation>
</comment>
<reference evidence="8 9" key="1">
    <citation type="submission" date="2020-04" db="EMBL/GenBank/DDBJ databases">
        <title>Ferrimonas sp. S7 isolated from sea water.</title>
        <authorList>
            <person name="Bae S.S."/>
            <person name="Baek K."/>
        </authorList>
    </citation>
    <scope>NUCLEOTIDE SEQUENCE [LARGE SCALE GENOMIC DNA]</scope>
    <source>
        <strain evidence="8 9">S7</strain>
    </source>
</reference>
<dbReference type="AlphaFoldDB" id="A0A6H1UCI9"/>
<organism evidence="8 9">
    <name type="scientific">Ferrimonas lipolytica</name>
    <dbReference type="NCBI Taxonomy" id="2724191"/>
    <lineage>
        <taxon>Bacteria</taxon>
        <taxon>Pseudomonadati</taxon>
        <taxon>Pseudomonadota</taxon>
        <taxon>Gammaproteobacteria</taxon>
        <taxon>Alteromonadales</taxon>
        <taxon>Ferrimonadaceae</taxon>
        <taxon>Ferrimonas</taxon>
    </lineage>
</organism>
<feature type="transmembrane region" description="Helical" evidence="7">
    <location>
        <begin position="152"/>
        <end position="171"/>
    </location>
</feature>
<keyword evidence="5 7" id="KW-0472">Membrane</keyword>
<keyword evidence="6" id="KW-0769">Symport</keyword>
<feature type="transmembrane region" description="Helical" evidence="7">
    <location>
        <begin position="314"/>
        <end position="339"/>
    </location>
</feature>
<evidence type="ECO:0000313" key="8">
    <source>
        <dbReference type="EMBL" id="QIZ76558.1"/>
    </source>
</evidence>
<evidence type="ECO:0000256" key="4">
    <source>
        <dbReference type="ARBA" id="ARBA00022989"/>
    </source>
</evidence>
<dbReference type="PANTHER" id="PTHR42948">
    <property type="entry name" value="TRANSPORTER"/>
    <property type="match status" value="1"/>
</dbReference>
<keyword evidence="3 6" id="KW-0812">Transmembrane</keyword>
<protein>
    <recommendedName>
        <fullName evidence="6">Transporter</fullName>
    </recommendedName>
</protein>
<keyword evidence="9" id="KW-1185">Reference proteome</keyword>
<feature type="transmembrane region" description="Helical" evidence="7">
    <location>
        <begin position="351"/>
        <end position="376"/>
    </location>
</feature>
<feature type="transmembrane region" description="Helical" evidence="7">
    <location>
        <begin position="434"/>
        <end position="455"/>
    </location>
</feature>
<proteinExistence type="inferred from homology"/>
<feature type="transmembrane region" description="Helical" evidence="7">
    <location>
        <begin position="95"/>
        <end position="120"/>
    </location>
</feature>
<comment type="similarity">
    <text evidence="6">Belongs to the sodium:neurotransmitter symporter (SNF) (TC 2.A.22) family.</text>
</comment>
<gene>
    <name evidence="8" type="ORF">HER31_06580</name>
</gene>
<keyword evidence="2 6" id="KW-0813">Transport</keyword>
<evidence type="ECO:0000256" key="1">
    <source>
        <dbReference type="ARBA" id="ARBA00004141"/>
    </source>
</evidence>
<evidence type="ECO:0000256" key="2">
    <source>
        <dbReference type="ARBA" id="ARBA00022448"/>
    </source>
</evidence>
<dbReference type="SUPFAM" id="SSF161070">
    <property type="entry name" value="SNF-like"/>
    <property type="match status" value="1"/>
</dbReference>
<dbReference type="PROSITE" id="PS50267">
    <property type="entry name" value="NA_NEUROTRAN_SYMP_3"/>
    <property type="match status" value="1"/>
</dbReference>
<feature type="transmembrane region" description="Helical" evidence="7">
    <location>
        <begin position="15"/>
        <end position="32"/>
    </location>
</feature>
<evidence type="ECO:0000313" key="9">
    <source>
        <dbReference type="Proteomes" id="UP000501602"/>
    </source>
</evidence>
<feature type="transmembrane region" description="Helical" evidence="7">
    <location>
        <begin position="178"/>
        <end position="198"/>
    </location>
</feature>
<dbReference type="CDD" id="cd10336">
    <property type="entry name" value="SLC6sbd_Tyt1-Like"/>
    <property type="match status" value="1"/>
</dbReference>
<dbReference type="InterPro" id="IPR037272">
    <property type="entry name" value="SNS_sf"/>
</dbReference>
<evidence type="ECO:0000256" key="6">
    <source>
        <dbReference type="RuleBase" id="RU003732"/>
    </source>
</evidence>
<dbReference type="PROSITE" id="PS00610">
    <property type="entry name" value="NA_NEUROTRAN_SYMP_1"/>
    <property type="match status" value="1"/>
</dbReference>
<feature type="transmembrane region" description="Helical" evidence="7">
    <location>
        <begin position="259"/>
        <end position="280"/>
    </location>
</feature>
<accession>A0A6H1UCI9</accession>
<dbReference type="EMBL" id="CP051180">
    <property type="protein sequence ID" value="QIZ76558.1"/>
    <property type="molecule type" value="Genomic_DNA"/>
</dbReference>
<keyword evidence="4 7" id="KW-1133">Transmembrane helix</keyword>
<dbReference type="RefSeq" id="WP_168659820.1">
    <property type="nucleotide sequence ID" value="NZ_CP051180.1"/>
</dbReference>
<dbReference type="KEGG" id="fes:HER31_06580"/>
<evidence type="ECO:0000256" key="5">
    <source>
        <dbReference type="ARBA" id="ARBA00023136"/>
    </source>
</evidence>
<sequence>MSNHNIKHEQWSSRLTYMLAATGAAVGLGNIWKFPYIMGENGGGAFVLVYLGCILLIGIPVMMSEVLIGKVGRQAPARSARLVAAQSGGSKHWSVVGWFGSVAGFLILSFYVVIAGWALAYTFYGFSGDFTDKSPAQIGNIFSTLNQSGGQLMAWSGVIIFATTVIVGLGVKAGLERAVNWMMPALFVLLLVMVGYAASTGDMGSAMSFMFNADFSKLSWNGVLVALGHSFFTLSLASGIMTMYGAYLPEKTSLVKTSLWIAIMDTVVALLAGIAIYPIVFANGLEPGAGPGLIFQTLPIAFGSMPGGQFFGGLFFLMLVVAALTSALALIESSVAWLVENRGFKRMQAAVVSGFSIWLLSLLTVFSISGESWTVVTLFATDMSLFDILDFTTSNVMLPLGGLMTAVFVGYVVNTEISKRAIDSTAAIYRLWWLCVRYVAPIAIVLVFLQLSGIVSF</sequence>
<dbReference type="Proteomes" id="UP000501602">
    <property type="component" value="Chromosome"/>
</dbReference>
<dbReference type="PANTHER" id="PTHR42948:SF1">
    <property type="entry name" value="TRANSPORTER"/>
    <property type="match status" value="1"/>
</dbReference>